<dbReference type="InterPro" id="IPR005165">
    <property type="entry name" value="Anthrax_toxin_edema_cen"/>
</dbReference>
<accession>A0ABD7FRT5</accession>
<proteinExistence type="predicted"/>
<name>A0ABD7FRT5_9VIBR</name>
<evidence type="ECO:0000259" key="1">
    <source>
        <dbReference type="Pfam" id="PF03497"/>
    </source>
</evidence>
<dbReference type="Proteomes" id="UP000252199">
    <property type="component" value="Unassembled WGS sequence"/>
</dbReference>
<protein>
    <recommendedName>
        <fullName evidence="1">Anthrax toxin edema factor central domain-containing protein</fullName>
    </recommendedName>
</protein>
<gene>
    <name evidence="2" type="ORF">DLR72_16085</name>
</gene>
<sequence length="1589" mass="179582">MKREKSLRHSLIFSAMLPVLSILPNITYGALPVRYSAQNVYYPDTEKYACQVSVDTEFQQDYKIAKGTIINVEVMRYNKALERPYLSKEVYFGVLDDQAGILSFKRDAMTTGDNDPDAQCIVTNVAFPGHVRSELVQQSYDLQSGVALYEQQAAQAGPISNLSILTDLLSVPFIIALQQDLSADFVDLLPISIGEEDYRLKNTSNVVNYAIFVKEVLAGKTGVKGAYNNGLSRNFLEEKTKENIERFLQTSLIEPAIRHGLVSEDIDRSRLAALLRLHILAELEQDSHFEYGSEQQIQASLAFQYSPNITSSMQLLNNAEFLNENLIQEWSNIEDNYDQMSEDSLDIGFPMIYSKSNLEGESVSIRKFKDHDMYIGHALDTTFSDYYDNVLEPLSAYIPKDWSLGISDYYSFAGAIQNKKVIDGPFRGNLPMFWNSDFSVKPLSVVALPPWDFRPPQESLYHELNIHPTDAYLHMQITMRYPDLDGVELAKAVFSSNNPEVSIDIEAGTINNRGVEGGFLGKNFVQIAATIYQKEADDLEDWEMLSVKAALDAVGIDTVYAYGSPSNIKSSLLHRLSLKLTEKALEAYIGSGLEPVLFDELQEVGLTQLDVKQAFRELVYSTFTNSNLPLKFASNMSDEQRKDAVVDSLLSWHNTYQDLQSMLVALEYDDTAKEHIFNYPLTDEMYTKARLYSYGAHPSLVEDLWKPYLIHGRLNLLPGYGYEVPSWLIEKDKKELGSITNTVQNEWHKNHQVLSQKLGAFLGAMIDSKAKLTGRSEFNLAEKQKGDARLHHGMKLYRVQQDNSALGQSTIVSDHGAHKYILTSTSLGYTVFMPNSIVDFFDTDRITFRDQNLDYGDLRDESPLFTEMNHQVGQKCTWEDFSGWYYSYYYCKSQYTQKGVSSGTDKELLASLLTQHLIDKRDQLKTTTTAWDYAKGVMQAIVPVWATVEDFQNGNHGMATLGLFSDVGFFLPIGKAALSSAKMTGKVIAKSLPRKYKVSSKLNILEIGSNKRVVGEAFDIDLKVARKQAKEAWLSLPKTIFDQMNVLPVTDIVKGAKSASLKIKQRVQKIKRKNTDPYAPKVYQSRDFRISSKDRPDFDPDKVVGIPSTDRKVIANIADEENVVIGIRAVDPNNRSLLESGLYSSKSLLIKSKSSDWGPHAGFIPVDQKYAKASARAQVDRFNHYSDNAINSGAAVPVHLSIDDKRLKELQSGDNPLIPELKYNPETGMHYGVSNGVELHYQKNDQGLWMVYVSENGNRPTPLMVMGDPTSQKPMTADYDLFSVMTHISDYGAKDMFKMPEPWADWKKSIKEPEKLEPNVKELYENEDLYNKVHNMQLGIISDRVIGLKDKINDRLGRSNGMELVHHGADDANPGAVINDNFPATYFVPKQYLNDDAFGPRQGGLRDFFQVDENGAIILQNVDDFANFHQLMTNVHFTGALNTKWSENYAQLARKNRLSHAYLNAREQVDQLLFGNIDAAKIEFYRPKPFDETLPKGKIPAQKIEMYRVRDQIVNIEAARNGIHKVTIKTTYGGQWITRFIRAARIGHYYYQVTHRDGENYLKTPAGDQLLRIEQDADGEWIAPDLSLD</sequence>
<dbReference type="InterPro" id="IPR037017">
    <property type="entry name" value="Anthrax_toxin_edema_cen_sf"/>
</dbReference>
<organism evidence="2 3">
    <name type="scientific">Vibrio paracholerae</name>
    <dbReference type="NCBI Taxonomy" id="650003"/>
    <lineage>
        <taxon>Bacteria</taxon>
        <taxon>Pseudomonadati</taxon>
        <taxon>Pseudomonadota</taxon>
        <taxon>Gammaproteobacteria</taxon>
        <taxon>Vibrionales</taxon>
        <taxon>Vibrionaceae</taxon>
        <taxon>Vibrio</taxon>
    </lineage>
</organism>
<comment type="caution">
    <text evidence="2">The sequence shown here is derived from an EMBL/GenBank/DDBJ whole genome shotgun (WGS) entry which is preliminary data.</text>
</comment>
<dbReference type="InterPro" id="IPR035099">
    <property type="entry name" value="Anthrax_toxin_C-terminal"/>
</dbReference>
<evidence type="ECO:0000313" key="3">
    <source>
        <dbReference type="Proteomes" id="UP000252199"/>
    </source>
</evidence>
<reference evidence="2 3" key="1">
    <citation type="submission" date="2018-06" db="EMBL/GenBank/DDBJ databases">
        <title>Draft genome sequences of nine Vibrio sp. clinical isolates from across the United States representing the closest known relative of Vibrio cholerae.</title>
        <authorList>
            <person name="Islam M.T."/>
            <person name="Liang K."/>
            <person name="Im M.S."/>
            <person name="Winkjer J."/>
            <person name="Busby S."/>
            <person name="Batra D."/>
            <person name="Rowe L."/>
            <person name="Tarr C.L."/>
            <person name="Boucher Y."/>
        </authorList>
    </citation>
    <scope>NUCLEOTIDE SEQUENCE [LARGE SCALE GENOMIC DNA]</scope>
    <source>
        <strain evidence="2 3">2017V-1110</strain>
    </source>
</reference>
<dbReference type="Gene3D" id="3.90.1760.10">
    <property type="entry name" value="Anthrax toxin, edema factor, central domain"/>
    <property type="match status" value="1"/>
</dbReference>
<dbReference type="Pfam" id="PF03497">
    <property type="entry name" value="Anthrax_toxA"/>
    <property type="match status" value="1"/>
</dbReference>
<dbReference type="RefSeq" id="WP_113611238.1">
    <property type="nucleotide sequence ID" value="NZ_CAWQMY010000010.1"/>
</dbReference>
<evidence type="ECO:0000313" key="2">
    <source>
        <dbReference type="EMBL" id="RBM62547.1"/>
    </source>
</evidence>
<dbReference type="Gene3D" id="3.30.70.1720">
    <property type="match status" value="1"/>
</dbReference>
<dbReference type="SUPFAM" id="SSF81298">
    <property type="entry name" value="Adenylylcyclase toxin (the edema factor)"/>
    <property type="match status" value="1"/>
</dbReference>
<dbReference type="EMBL" id="QKKU01000107">
    <property type="protein sequence ID" value="RBM62547.1"/>
    <property type="molecule type" value="Genomic_DNA"/>
</dbReference>
<feature type="domain" description="Anthrax toxin edema factor central" evidence="1">
    <location>
        <begin position="1102"/>
        <end position="1212"/>
    </location>
</feature>